<dbReference type="PANTHER" id="PTHR23088">
    <property type="entry name" value="NITRILASE-RELATED"/>
    <property type="match status" value="1"/>
</dbReference>
<keyword evidence="2 4" id="KW-0378">Hydrolase</keyword>
<dbReference type="InterPro" id="IPR045254">
    <property type="entry name" value="Nit1/2_C-N_Hydrolase"/>
</dbReference>
<organism evidence="4 5">
    <name type="scientific">Martelella alba</name>
    <dbReference type="NCBI Taxonomy" id="2590451"/>
    <lineage>
        <taxon>Bacteria</taxon>
        <taxon>Pseudomonadati</taxon>
        <taxon>Pseudomonadota</taxon>
        <taxon>Alphaproteobacteria</taxon>
        <taxon>Hyphomicrobiales</taxon>
        <taxon>Aurantimonadaceae</taxon>
        <taxon>Martelella</taxon>
    </lineage>
</organism>
<proteinExistence type="inferred from homology"/>
<dbReference type="InterPro" id="IPR036526">
    <property type="entry name" value="C-N_Hydrolase_sf"/>
</dbReference>
<dbReference type="SUPFAM" id="SSF56317">
    <property type="entry name" value="Carbon-nitrogen hydrolase"/>
    <property type="match status" value="1"/>
</dbReference>
<dbReference type="Pfam" id="PF00795">
    <property type="entry name" value="CN_hydrolase"/>
    <property type="match status" value="1"/>
</dbReference>
<dbReference type="InterPro" id="IPR003010">
    <property type="entry name" value="C-N_Hydrolase"/>
</dbReference>
<keyword evidence="5" id="KW-1185">Reference proteome</keyword>
<dbReference type="RefSeq" id="WP_141151114.1">
    <property type="nucleotide sequence ID" value="NZ_VHLG01000023.1"/>
</dbReference>
<dbReference type="PROSITE" id="PS50263">
    <property type="entry name" value="CN_HYDROLASE"/>
    <property type="match status" value="1"/>
</dbReference>
<evidence type="ECO:0000313" key="4">
    <source>
        <dbReference type="EMBL" id="TPW26780.1"/>
    </source>
</evidence>
<dbReference type="GO" id="GO:0016811">
    <property type="term" value="F:hydrolase activity, acting on carbon-nitrogen (but not peptide) bonds, in linear amides"/>
    <property type="evidence" value="ECO:0007669"/>
    <property type="project" value="InterPro"/>
</dbReference>
<dbReference type="CDD" id="cd07572">
    <property type="entry name" value="nit"/>
    <property type="match status" value="1"/>
</dbReference>
<accession>A0A506TZ62</accession>
<name>A0A506TZ62_9HYPH</name>
<dbReference type="PANTHER" id="PTHR23088:SF27">
    <property type="entry name" value="DEAMINATED GLUTATHIONE AMIDASE"/>
    <property type="match status" value="1"/>
</dbReference>
<feature type="domain" description="CN hydrolase" evidence="3">
    <location>
        <begin position="12"/>
        <end position="260"/>
    </location>
</feature>
<dbReference type="AlphaFoldDB" id="A0A506TZ62"/>
<evidence type="ECO:0000313" key="5">
    <source>
        <dbReference type="Proteomes" id="UP000318801"/>
    </source>
</evidence>
<comment type="caution">
    <text evidence="4">The sequence shown here is derived from an EMBL/GenBank/DDBJ whole genome shotgun (WGS) entry which is preliminary data.</text>
</comment>
<gene>
    <name evidence="4" type="ORF">FJU08_21525</name>
</gene>
<dbReference type="EMBL" id="VHLG01000023">
    <property type="protein sequence ID" value="TPW26780.1"/>
    <property type="molecule type" value="Genomic_DNA"/>
</dbReference>
<reference evidence="4 5" key="1">
    <citation type="submission" date="2019-06" db="EMBL/GenBank/DDBJ databases">
        <authorList>
            <person name="Li M."/>
        </authorList>
    </citation>
    <scope>NUCLEOTIDE SEQUENCE [LARGE SCALE GENOMIC DNA]</scope>
    <source>
        <strain evidence="4 5">BGMRC2036</strain>
    </source>
</reference>
<dbReference type="OrthoDB" id="9811121at2"/>
<dbReference type="Proteomes" id="UP000318801">
    <property type="component" value="Unassembled WGS sequence"/>
</dbReference>
<evidence type="ECO:0000256" key="1">
    <source>
        <dbReference type="ARBA" id="ARBA00010613"/>
    </source>
</evidence>
<sequence>MIEPTTEMKSALRIAIAQMCSSNIHQRNIETLEKLAEEAHTAGAELLALPEASGMVNRDVVSARQSITDEAHDPFLAAARDLSARYGLWIHTGSTPMKKAGTAIFTNSSHLIDAKGDIVARYDKIHLFDVDLPGLPPSRESDRYAPGAEAVLAKTPWGPFGMSVCYDLRFPHLYRGYAKAGARILFIPSAFAMATGEAHWPTLLRARAIENGCYVVAAAQCGHHDDGRQTWGQTMIVDPWGHVLVDMDKTIGLTVTDLDLTRVEKTRASIPSLVNERPYRFDPA</sequence>
<protein>
    <submittedName>
        <fullName evidence="4">Carbon-nitrogen hydrolase family protein</fullName>
    </submittedName>
</protein>
<comment type="similarity">
    <text evidence="1">Belongs to the carbon-nitrogen hydrolase superfamily. NIT1/NIT2 family.</text>
</comment>
<dbReference type="InterPro" id="IPR001110">
    <property type="entry name" value="UPF0012_CS"/>
</dbReference>
<evidence type="ECO:0000256" key="2">
    <source>
        <dbReference type="ARBA" id="ARBA00022801"/>
    </source>
</evidence>
<evidence type="ECO:0000259" key="3">
    <source>
        <dbReference type="PROSITE" id="PS50263"/>
    </source>
</evidence>
<dbReference type="PROSITE" id="PS01227">
    <property type="entry name" value="UPF0012"/>
    <property type="match status" value="1"/>
</dbReference>
<dbReference type="Gene3D" id="3.60.110.10">
    <property type="entry name" value="Carbon-nitrogen hydrolase"/>
    <property type="match status" value="1"/>
</dbReference>